<dbReference type="KEGG" id="tva:4744028"/>
<sequence>MEDPDFDEEVKGTNEIIEDIPENLGKKMDVHYINLFIEKLESYNNRTIESALIDILRIPLNNYLEPKQFPITFRESILKVFQINHKKIINLASQFLLSLVKYNSLFLTQIAGSVLLSILIPKLEDFANDEKTLFYLLELCSWYTTSNPITQTAYQKDVAQILIKHYDLSHSKILNFLLIISSSKYFVCFEEEEQILTICSSIAFADNRPPIEEIDYSLRIMEKIIKKNPTSNFVTFLENKNDLFKPISLITESQLVLDSSLLFYMTISEISDAISKMILDEKILEKFIESIQPDNLPIFKRFIFSVAQTDRCNTCTAICNNKMIEIIKLGYELNADIRFASIYILCFILCEVSDYNVAMAVFSDSEITEFLNTLYGCGFSDLFGAVIRSVNILYERGKNQKNSEEFYQFIKSDELLSEANEIASNENSKYYKDAIFFTEIYDQID</sequence>
<dbReference type="SUPFAM" id="SSF48371">
    <property type="entry name" value="ARM repeat"/>
    <property type="match status" value="1"/>
</dbReference>
<name>A2G8Y2_TRIV3</name>
<accession>A2G8Y2</accession>
<protein>
    <submittedName>
        <fullName evidence="1">Uncharacterized protein</fullName>
    </submittedName>
</protein>
<proteinExistence type="predicted"/>
<keyword evidence="2" id="KW-1185">Reference proteome</keyword>
<evidence type="ECO:0000313" key="2">
    <source>
        <dbReference type="Proteomes" id="UP000001542"/>
    </source>
</evidence>
<dbReference type="EMBL" id="DS114664">
    <property type="protein sequence ID" value="EAX86384.1"/>
    <property type="molecule type" value="Genomic_DNA"/>
</dbReference>
<dbReference type="RefSeq" id="XP_001299314.1">
    <property type="nucleotide sequence ID" value="XM_001299313.1"/>
</dbReference>
<dbReference type="VEuPathDB" id="TrichDB:TVAGG3_0690840"/>
<gene>
    <name evidence="1" type="ORF">TVAG_332200</name>
</gene>
<reference evidence="1" key="1">
    <citation type="submission" date="2006-10" db="EMBL/GenBank/DDBJ databases">
        <authorList>
            <person name="Amadeo P."/>
            <person name="Zhao Q."/>
            <person name="Wortman J."/>
            <person name="Fraser-Liggett C."/>
            <person name="Carlton J."/>
        </authorList>
    </citation>
    <scope>NUCLEOTIDE SEQUENCE</scope>
    <source>
        <strain evidence="1">G3</strain>
    </source>
</reference>
<dbReference type="InParanoid" id="A2G8Y2"/>
<dbReference type="InterPro" id="IPR016024">
    <property type="entry name" value="ARM-type_fold"/>
</dbReference>
<dbReference type="VEuPathDB" id="TrichDB:TVAG_332200"/>
<organism evidence="1 2">
    <name type="scientific">Trichomonas vaginalis (strain ATCC PRA-98 / G3)</name>
    <dbReference type="NCBI Taxonomy" id="412133"/>
    <lineage>
        <taxon>Eukaryota</taxon>
        <taxon>Metamonada</taxon>
        <taxon>Parabasalia</taxon>
        <taxon>Trichomonadida</taxon>
        <taxon>Trichomonadidae</taxon>
        <taxon>Trichomonas</taxon>
    </lineage>
</organism>
<evidence type="ECO:0000313" key="1">
    <source>
        <dbReference type="EMBL" id="EAX86384.1"/>
    </source>
</evidence>
<dbReference type="Proteomes" id="UP000001542">
    <property type="component" value="Unassembled WGS sequence"/>
</dbReference>
<dbReference type="AlphaFoldDB" id="A2G8Y2"/>
<dbReference type="SMR" id="A2G8Y2"/>
<reference evidence="1" key="2">
    <citation type="journal article" date="2007" name="Science">
        <title>Draft genome sequence of the sexually transmitted pathogen Trichomonas vaginalis.</title>
        <authorList>
            <person name="Carlton J.M."/>
            <person name="Hirt R.P."/>
            <person name="Silva J.C."/>
            <person name="Delcher A.L."/>
            <person name="Schatz M."/>
            <person name="Zhao Q."/>
            <person name="Wortman J.R."/>
            <person name="Bidwell S.L."/>
            <person name="Alsmark U.C.M."/>
            <person name="Besteiro S."/>
            <person name="Sicheritz-Ponten T."/>
            <person name="Noel C.J."/>
            <person name="Dacks J.B."/>
            <person name="Foster P.G."/>
            <person name="Simillion C."/>
            <person name="Van de Peer Y."/>
            <person name="Miranda-Saavedra D."/>
            <person name="Barton G.J."/>
            <person name="Westrop G.D."/>
            <person name="Mueller S."/>
            <person name="Dessi D."/>
            <person name="Fiori P.L."/>
            <person name="Ren Q."/>
            <person name="Paulsen I."/>
            <person name="Zhang H."/>
            <person name="Bastida-Corcuera F.D."/>
            <person name="Simoes-Barbosa A."/>
            <person name="Brown M.T."/>
            <person name="Hayes R.D."/>
            <person name="Mukherjee M."/>
            <person name="Okumura C.Y."/>
            <person name="Schneider R."/>
            <person name="Smith A.J."/>
            <person name="Vanacova S."/>
            <person name="Villalvazo M."/>
            <person name="Haas B.J."/>
            <person name="Pertea M."/>
            <person name="Feldblyum T.V."/>
            <person name="Utterback T.R."/>
            <person name="Shu C.L."/>
            <person name="Osoegawa K."/>
            <person name="de Jong P.J."/>
            <person name="Hrdy I."/>
            <person name="Horvathova L."/>
            <person name="Zubacova Z."/>
            <person name="Dolezal P."/>
            <person name="Malik S.B."/>
            <person name="Logsdon J.M. Jr."/>
            <person name="Henze K."/>
            <person name="Gupta A."/>
            <person name="Wang C.C."/>
            <person name="Dunne R.L."/>
            <person name="Upcroft J.A."/>
            <person name="Upcroft P."/>
            <person name="White O."/>
            <person name="Salzberg S.L."/>
            <person name="Tang P."/>
            <person name="Chiu C.-H."/>
            <person name="Lee Y.-S."/>
            <person name="Embley T.M."/>
            <person name="Coombs G.H."/>
            <person name="Mottram J.C."/>
            <person name="Tachezy J."/>
            <person name="Fraser-Liggett C.M."/>
            <person name="Johnson P.J."/>
        </authorList>
    </citation>
    <scope>NUCLEOTIDE SEQUENCE [LARGE SCALE GENOMIC DNA]</scope>
    <source>
        <strain evidence="1">G3</strain>
    </source>
</reference>